<dbReference type="PANTHER" id="PTHR31967:SF9">
    <property type="entry name" value="NUCLEOTIDE-DIPHOSPHO-SUGAR TRANSFERASE DOMAIN-CONTAINING PROTEIN"/>
    <property type="match status" value="1"/>
</dbReference>
<evidence type="ECO:0000313" key="2">
    <source>
        <dbReference type="Proteomes" id="UP000035680"/>
    </source>
</evidence>
<feature type="domain" description="Nucleotide-diphospho-sugar transferase" evidence="1">
    <location>
        <begin position="79"/>
        <end position="271"/>
    </location>
</feature>
<organism evidence="2 3">
    <name type="scientific">Strongyloides venezuelensis</name>
    <name type="common">Threadworm</name>
    <dbReference type="NCBI Taxonomy" id="75913"/>
    <lineage>
        <taxon>Eukaryota</taxon>
        <taxon>Metazoa</taxon>
        <taxon>Ecdysozoa</taxon>
        <taxon>Nematoda</taxon>
        <taxon>Chromadorea</taxon>
        <taxon>Rhabditida</taxon>
        <taxon>Tylenchina</taxon>
        <taxon>Panagrolaimomorpha</taxon>
        <taxon>Strongyloidoidea</taxon>
        <taxon>Strongyloididae</taxon>
        <taxon>Strongyloides</taxon>
    </lineage>
</organism>
<evidence type="ECO:0000259" key="1">
    <source>
        <dbReference type="Pfam" id="PF03407"/>
    </source>
</evidence>
<dbReference type="PANTHER" id="PTHR31967">
    <property type="entry name" value="GROUNDHOG (HEDGEHOG-LIKE FAMILY)-RELATED"/>
    <property type="match status" value="1"/>
</dbReference>
<reference evidence="2" key="1">
    <citation type="submission" date="2014-07" db="EMBL/GenBank/DDBJ databases">
        <authorList>
            <person name="Martin A.A"/>
            <person name="De Silva N."/>
        </authorList>
    </citation>
    <scope>NUCLEOTIDE SEQUENCE</scope>
</reference>
<dbReference type="AlphaFoldDB" id="A0A0K0FFS3"/>
<sequence length="351" mass="41622">MILRKIYIGHDTMKTVNKCVNEFNFSDMFTEDNVIKSSNFENNPLVIDEKKPLLVFILNKYALNMTFNFLCNTKYIEDVHEQILIIALDVEAKEKLLEKYPNLHVLLLNISCLHHPFNYGDGYYQSFYVLRANLSLELLNHGYSFYMAQQDTFWRDSLLKIKLPPDADITFDTASSKVNLIAGGHYFTHPTEKSKKFFSTLSKDLSKFYAPDNAYMTLLCYRKIAKCDFIKINFITNWIWLFDNNLREEFKDPMLIQFDGHTELGGKLDFMKKLGFYFMKDNDMVCDKEVVERRMKGLSKFNDGDELLNLMSFKQFSFYQNLIEIFYSNWIMEFIMNEIIFPYSFYFMISL</sequence>
<accession>A0A0K0FFS3</accession>
<evidence type="ECO:0000313" key="3">
    <source>
        <dbReference type="WBParaSite" id="SVE_0771900.1"/>
    </source>
</evidence>
<reference evidence="3" key="2">
    <citation type="submission" date="2015-08" db="UniProtKB">
        <authorList>
            <consortium name="WormBaseParasite"/>
        </authorList>
    </citation>
    <scope>IDENTIFICATION</scope>
</reference>
<proteinExistence type="predicted"/>
<keyword evidence="2" id="KW-1185">Reference proteome</keyword>
<dbReference type="Pfam" id="PF03407">
    <property type="entry name" value="Nucleotid_trans"/>
    <property type="match status" value="1"/>
</dbReference>
<dbReference type="Proteomes" id="UP000035680">
    <property type="component" value="Unassembled WGS sequence"/>
</dbReference>
<protein>
    <submittedName>
        <fullName evidence="3">Nucleotid_trans domain-containing protein</fullName>
    </submittedName>
</protein>
<name>A0A0K0FFS3_STRVS</name>
<dbReference type="InterPro" id="IPR005069">
    <property type="entry name" value="Nucl-diP-sugar_transferase"/>
</dbReference>
<dbReference type="WBParaSite" id="SVE_0771900.1">
    <property type="protein sequence ID" value="SVE_0771900.1"/>
    <property type="gene ID" value="SVE_0771900"/>
</dbReference>